<protein>
    <recommendedName>
        <fullName evidence="4">BAG domain-containing protein</fullName>
    </recommendedName>
</protein>
<dbReference type="Proteomes" id="UP000719412">
    <property type="component" value="Unassembled WGS sequence"/>
</dbReference>
<feature type="compositionally biased region" description="Basic and acidic residues" evidence="1">
    <location>
        <begin position="131"/>
        <end position="152"/>
    </location>
</feature>
<feature type="region of interest" description="Disordered" evidence="1">
    <location>
        <begin position="126"/>
        <end position="152"/>
    </location>
</feature>
<organism evidence="2 3">
    <name type="scientific">Tenebrio molitor</name>
    <name type="common">Yellow mealworm beetle</name>
    <dbReference type="NCBI Taxonomy" id="7067"/>
    <lineage>
        <taxon>Eukaryota</taxon>
        <taxon>Metazoa</taxon>
        <taxon>Ecdysozoa</taxon>
        <taxon>Arthropoda</taxon>
        <taxon>Hexapoda</taxon>
        <taxon>Insecta</taxon>
        <taxon>Pterygota</taxon>
        <taxon>Neoptera</taxon>
        <taxon>Endopterygota</taxon>
        <taxon>Coleoptera</taxon>
        <taxon>Polyphaga</taxon>
        <taxon>Cucujiformia</taxon>
        <taxon>Tenebrionidae</taxon>
        <taxon>Tenebrio</taxon>
    </lineage>
</organism>
<dbReference type="Gene3D" id="1.20.58.120">
    <property type="entry name" value="BAG domain"/>
    <property type="match status" value="1"/>
</dbReference>
<evidence type="ECO:0000313" key="2">
    <source>
        <dbReference type="EMBL" id="KAH0816380.1"/>
    </source>
</evidence>
<sequence length="244" mass="28367">MSDLVWWTLFSILVILLVVFTSKLCFRVISDIYCDNRDALSEESKDVEDLSRYRTDSRTICKDAEFSDEGDKIMMTKAFIPPRRNEESKTQSAPKDFDEKITENGMKVIHEEDEAKSEEVALNIEEDRVDAEERVDAKEEKPVKESQREDEAANLTEAEKKILEEIQGIQGEVDIYAKDIPYCFGGRNHLRYFEINQNFLMSLIRLSGIDCSDNEKLNKRKKMLSVYIQDRQNELKEKADESVL</sequence>
<reference evidence="2" key="1">
    <citation type="journal article" date="2020" name="J Insects Food Feed">
        <title>The yellow mealworm (Tenebrio molitor) genome: a resource for the emerging insects as food and feed industry.</title>
        <authorList>
            <person name="Eriksson T."/>
            <person name="Andere A."/>
            <person name="Kelstrup H."/>
            <person name="Emery V."/>
            <person name="Picard C."/>
        </authorList>
    </citation>
    <scope>NUCLEOTIDE SEQUENCE</scope>
    <source>
        <strain evidence="2">Stoneville</strain>
        <tissue evidence="2">Whole head</tissue>
    </source>
</reference>
<evidence type="ECO:0000256" key="1">
    <source>
        <dbReference type="SAM" id="MobiDB-lite"/>
    </source>
</evidence>
<accession>A0A8J6LD80</accession>
<dbReference type="EMBL" id="JABDTM020021634">
    <property type="protein sequence ID" value="KAH0816380.1"/>
    <property type="molecule type" value="Genomic_DNA"/>
</dbReference>
<proteinExistence type="predicted"/>
<comment type="caution">
    <text evidence="2">The sequence shown here is derived from an EMBL/GenBank/DDBJ whole genome shotgun (WGS) entry which is preliminary data.</text>
</comment>
<reference evidence="2" key="2">
    <citation type="submission" date="2021-08" db="EMBL/GenBank/DDBJ databases">
        <authorList>
            <person name="Eriksson T."/>
        </authorList>
    </citation>
    <scope>NUCLEOTIDE SEQUENCE</scope>
    <source>
        <strain evidence="2">Stoneville</strain>
        <tissue evidence="2">Whole head</tissue>
    </source>
</reference>
<dbReference type="AlphaFoldDB" id="A0A8J6LD80"/>
<dbReference type="InterPro" id="IPR036533">
    <property type="entry name" value="BAG_dom_sf"/>
</dbReference>
<dbReference type="GO" id="GO:0051087">
    <property type="term" value="F:protein-folding chaperone binding"/>
    <property type="evidence" value="ECO:0007669"/>
    <property type="project" value="InterPro"/>
</dbReference>
<gene>
    <name evidence="2" type="ORF">GEV33_006411</name>
</gene>
<evidence type="ECO:0008006" key="4">
    <source>
        <dbReference type="Google" id="ProtNLM"/>
    </source>
</evidence>
<keyword evidence="3" id="KW-1185">Reference proteome</keyword>
<name>A0A8J6LD80_TENMO</name>
<evidence type="ECO:0000313" key="3">
    <source>
        <dbReference type="Proteomes" id="UP000719412"/>
    </source>
</evidence>
<dbReference type="SUPFAM" id="SSF63491">
    <property type="entry name" value="BAG domain"/>
    <property type="match status" value="1"/>
</dbReference>